<dbReference type="SUPFAM" id="SSF53244">
    <property type="entry name" value="MurD-like peptide ligases, peptide-binding domain"/>
    <property type="match status" value="1"/>
</dbReference>
<dbReference type="InterPro" id="IPR036615">
    <property type="entry name" value="Mur_ligase_C_dom_sf"/>
</dbReference>
<dbReference type="PROSITE" id="PS01012">
    <property type="entry name" value="FOLYLPOLYGLU_SYNT_2"/>
    <property type="match status" value="1"/>
</dbReference>
<evidence type="ECO:0000256" key="7">
    <source>
        <dbReference type="PIRNR" id="PIRNR001563"/>
    </source>
</evidence>
<keyword evidence="4 7" id="KW-0547">Nucleotide-binding</keyword>
<dbReference type="Proteomes" id="UP001275932">
    <property type="component" value="Unassembled WGS sequence"/>
</dbReference>
<evidence type="ECO:0000259" key="8">
    <source>
        <dbReference type="Pfam" id="PF08245"/>
    </source>
</evidence>
<keyword evidence="2 7" id="KW-0436">Ligase</keyword>
<dbReference type="InterPro" id="IPR013221">
    <property type="entry name" value="Mur_ligase_cen"/>
</dbReference>
<evidence type="ECO:0000256" key="1">
    <source>
        <dbReference type="ARBA" id="ARBA00008276"/>
    </source>
</evidence>
<dbReference type="PANTHER" id="PTHR11136">
    <property type="entry name" value="FOLYLPOLYGLUTAMATE SYNTHASE-RELATED"/>
    <property type="match status" value="1"/>
</dbReference>
<dbReference type="NCBIfam" id="TIGR01499">
    <property type="entry name" value="folC"/>
    <property type="match status" value="1"/>
</dbReference>
<feature type="domain" description="Mur ligase central" evidence="8">
    <location>
        <begin position="45"/>
        <end position="213"/>
    </location>
</feature>
<dbReference type="InterPro" id="IPR018109">
    <property type="entry name" value="Folylpolyglutamate_synth_CS"/>
</dbReference>
<dbReference type="Pfam" id="PF08245">
    <property type="entry name" value="Mur_ligase_M"/>
    <property type="match status" value="1"/>
</dbReference>
<dbReference type="RefSeq" id="WP_370396490.1">
    <property type="nucleotide sequence ID" value="NZ_JALBUT010000002.1"/>
</dbReference>
<keyword evidence="3" id="KW-0479">Metal-binding</keyword>
<dbReference type="PIRSF" id="PIRSF001563">
    <property type="entry name" value="Folylpolyglu_synth"/>
    <property type="match status" value="1"/>
</dbReference>
<dbReference type="InterPro" id="IPR036565">
    <property type="entry name" value="Mur-like_cat_sf"/>
</dbReference>
<keyword evidence="10" id="KW-1185">Reference proteome</keyword>
<evidence type="ECO:0000313" key="9">
    <source>
        <dbReference type="EMBL" id="MDX8415046.1"/>
    </source>
</evidence>
<keyword evidence="6" id="KW-0460">Magnesium</keyword>
<reference evidence="9 10" key="1">
    <citation type="submission" date="2022-03" db="EMBL/GenBank/DDBJ databases">
        <title>Novel taxa within the pig intestine.</title>
        <authorList>
            <person name="Wylensek D."/>
            <person name="Bishof K."/>
            <person name="Afrizal A."/>
            <person name="Clavel T."/>
        </authorList>
    </citation>
    <scope>NUCLEOTIDE SEQUENCE [LARGE SCALE GENOMIC DNA]</scope>
    <source>
        <strain evidence="9 10">CLA-KB-P66</strain>
    </source>
</reference>
<dbReference type="Gene3D" id="3.40.1190.10">
    <property type="entry name" value="Mur-like, catalytic domain"/>
    <property type="match status" value="1"/>
</dbReference>
<comment type="similarity">
    <text evidence="1 7">Belongs to the folylpolyglutamate synthase family.</text>
</comment>
<evidence type="ECO:0000256" key="3">
    <source>
        <dbReference type="ARBA" id="ARBA00022723"/>
    </source>
</evidence>
<name>A0ABU4WG71_9BACT</name>
<comment type="caution">
    <text evidence="9">The sequence shown here is derived from an EMBL/GenBank/DDBJ whole genome shotgun (WGS) entry which is preliminary data.</text>
</comment>
<evidence type="ECO:0000256" key="2">
    <source>
        <dbReference type="ARBA" id="ARBA00022598"/>
    </source>
</evidence>
<gene>
    <name evidence="9" type="ORF">MOX91_02475</name>
</gene>
<dbReference type="PANTHER" id="PTHR11136:SF0">
    <property type="entry name" value="DIHYDROFOLATE SYNTHETASE-RELATED"/>
    <property type="match status" value="1"/>
</dbReference>
<dbReference type="PROSITE" id="PS01011">
    <property type="entry name" value="FOLYLPOLYGLU_SYNT_1"/>
    <property type="match status" value="1"/>
</dbReference>
<dbReference type="SUPFAM" id="SSF53623">
    <property type="entry name" value="MurD-like peptide ligases, catalytic domain"/>
    <property type="match status" value="1"/>
</dbReference>
<accession>A0ABU4WG71</accession>
<evidence type="ECO:0000256" key="4">
    <source>
        <dbReference type="ARBA" id="ARBA00022741"/>
    </source>
</evidence>
<keyword evidence="5 7" id="KW-0067">ATP-binding</keyword>
<dbReference type="Gene3D" id="3.90.190.20">
    <property type="entry name" value="Mur ligase, C-terminal domain"/>
    <property type="match status" value="1"/>
</dbReference>
<proteinExistence type="inferred from homology"/>
<protein>
    <submittedName>
        <fullName evidence="9">Bifunctional folylpolyglutamate synthase/dihydrofolate synthase</fullName>
    </submittedName>
</protein>
<evidence type="ECO:0000256" key="5">
    <source>
        <dbReference type="ARBA" id="ARBA00022840"/>
    </source>
</evidence>
<organism evidence="9 10">
    <name type="scientific">Intestinicryptomonas porci</name>
    <dbReference type="NCBI Taxonomy" id="2926320"/>
    <lineage>
        <taxon>Bacteria</taxon>
        <taxon>Pseudomonadati</taxon>
        <taxon>Verrucomicrobiota</taxon>
        <taxon>Opitutia</taxon>
        <taxon>Opitutales</taxon>
        <taxon>Intestinicryptomonaceae</taxon>
        <taxon>Intestinicryptomonas</taxon>
    </lineage>
</organism>
<dbReference type="InterPro" id="IPR001645">
    <property type="entry name" value="Folylpolyglutamate_synth"/>
</dbReference>
<dbReference type="EMBL" id="JALBUT010000002">
    <property type="protein sequence ID" value="MDX8415046.1"/>
    <property type="molecule type" value="Genomic_DNA"/>
</dbReference>
<evidence type="ECO:0000256" key="6">
    <source>
        <dbReference type="ARBA" id="ARBA00022842"/>
    </source>
</evidence>
<sequence length="436" mass="48210">MKKISAIKERIYALRGGGSKFSTDRMREFARALGDPQNSARLVHVAGTNGKGSTSAFIESILRAHGFACGLFTSPHLLKINERIQLNRKEISDFDFESEFDFLDKAAKEISADNPDLSPTFFEYITALAFQYFKHKKADWSVIEVGLGGRLDSTNIIKPKISLITSIGFDHMQYLGETLPEIAREKAGIIKENTPVACGILPKEAMLEIEKIAREKNAPLYKLEDYFTSSPEFDTSMPALYQKKNAALAFLTCKILGNLGEIEFSEAIAKDAILETFWAARWQKIPLKNGSTLILDCSHNAEGAAELDKNLTLLSEKNGGEKPVIACGILGKERAIPLLETISRHAKKIIFLKPNEDRALSFDELKECMPKNSGVKTENSSVQELFSENSIKSEYEGKLVVCTGSCYLAGEVLARISGKNCDALQDILPPKNSATR</sequence>
<evidence type="ECO:0000313" key="10">
    <source>
        <dbReference type="Proteomes" id="UP001275932"/>
    </source>
</evidence>